<name>A0ABX1JU57_9MICC</name>
<evidence type="ECO:0000256" key="5">
    <source>
        <dbReference type="RuleBase" id="RU003406"/>
    </source>
</evidence>
<comment type="similarity">
    <text evidence="2 5">Belongs to the citrate synthase family.</text>
</comment>
<dbReference type="PRINTS" id="PR00143">
    <property type="entry name" value="CITRTSNTHASE"/>
</dbReference>
<dbReference type="InterPro" id="IPR016143">
    <property type="entry name" value="Citrate_synth-like_sm_a-sub"/>
</dbReference>
<dbReference type="EMBL" id="JAAZSR010000463">
    <property type="protein sequence ID" value="NKX52260.1"/>
    <property type="molecule type" value="Genomic_DNA"/>
</dbReference>
<evidence type="ECO:0000256" key="3">
    <source>
        <dbReference type="ARBA" id="ARBA00012972"/>
    </source>
</evidence>
<evidence type="ECO:0000256" key="4">
    <source>
        <dbReference type="ARBA" id="ARBA00022679"/>
    </source>
</evidence>
<dbReference type="Proteomes" id="UP000523795">
    <property type="component" value="Unassembled WGS sequence"/>
</dbReference>
<dbReference type="PROSITE" id="PS00480">
    <property type="entry name" value="CITRATE_SYNTHASE"/>
    <property type="match status" value="1"/>
</dbReference>
<dbReference type="PANTHER" id="PTHR42871:SF1">
    <property type="entry name" value="CITRATE SYNTHASE"/>
    <property type="match status" value="1"/>
</dbReference>
<sequence length="141" mass="16581">PEQFMEKVKNKEAGVRLMGFGHRVYKNYDPRARLAKYTAHEIPSKLGGNDELLDIALRLEEKALADDYFIERKLYPNVDFYTGLIYKAMGFPEKMFTVLFAIGRLPGWIAQWREMIKDPQTKIGRPRQLYVGEHERNYPVR</sequence>
<evidence type="ECO:0000256" key="2">
    <source>
        <dbReference type="ARBA" id="ARBA00010566"/>
    </source>
</evidence>
<dbReference type="InterPro" id="IPR036969">
    <property type="entry name" value="Citrate_synthase_sf"/>
</dbReference>
<dbReference type="Pfam" id="PF00285">
    <property type="entry name" value="Citrate_synt"/>
    <property type="match status" value="1"/>
</dbReference>
<reference evidence="6 7" key="1">
    <citation type="submission" date="2020-04" db="EMBL/GenBank/DDBJ databases">
        <authorList>
            <person name="Liu S."/>
        </authorList>
    </citation>
    <scope>NUCLEOTIDE SEQUENCE [LARGE SCALE GENOMIC DNA]</scope>
    <source>
        <strain evidence="6 7">CGMCC 1.15091</strain>
    </source>
</reference>
<evidence type="ECO:0000256" key="1">
    <source>
        <dbReference type="ARBA" id="ARBA00004751"/>
    </source>
</evidence>
<feature type="non-terminal residue" evidence="6">
    <location>
        <position position="1"/>
    </location>
</feature>
<dbReference type="InterPro" id="IPR019810">
    <property type="entry name" value="Citrate_synthase_AS"/>
</dbReference>
<protein>
    <recommendedName>
        <fullName evidence="3">citrate synthase (unknown stereospecificity)</fullName>
        <ecNumber evidence="3">2.3.3.16</ecNumber>
    </recommendedName>
</protein>
<proteinExistence type="inferred from homology"/>
<dbReference type="PANTHER" id="PTHR42871">
    <property type="entry name" value="CITRATE SYNTHASE"/>
    <property type="match status" value="1"/>
</dbReference>
<dbReference type="InterPro" id="IPR002020">
    <property type="entry name" value="Citrate_synthase"/>
</dbReference>
<dbReference type="InterPro" id="IPR016142">
    <property type="entry name" value="Citrate_synth-like_lrg_a-sub"/>
</dbReference>
<keyword evidence="4 5" id="KW-0808">Transferase</keyword>
<dbReference type="Gene3D" id="1.10.580.10">
    <property type="entry name" value="Citrate Synthase, domain 1"/>
    <property type="match status" value="1"/>
</dbReference>
<comment type="pathway">
    <text evidence="1">Carbohydrate metabolism; tricarboxylic acid cycle; isocitrate from oxaloacetate: step 1/2.</text>
</comment>
<evidence type="ECO:0000313" key="7">
    <source>
        <dbReference type="Proteomes" id="UP000523795"/>
    </source>
</evidence>
<evidence type="ECO:0000313" key="6">
    <source>
        <dbReference type="EMBL" id="NKX52260.1"/>
    </source>
</evidence>
<gene>
    <name evidence="6" type="ORF">HER39_17125</name>
</gene>
<dbReference type="Gene3D" id="1.10.230.10">
    <property type="entry name" value="Cytochrome P450-Terp, domain 2"/>
    <property type="match status" value="1"/>
</dbReference>
<keyword evidence="7" id="KW-1185">Reference proteome</keyword>
<dbReference type="EC" id="2.3.3.16" evidence="3"/>
<organism evidence="6 7">
    <name type="scientific">Arthrobacter deserti</name>
    <dbReference type="NCBI Taxonomy" id="1742687"/>
    <lineage>
        <taxon>Bacteria</taxon>
        <taxon>Bacillati</taxon>
        <taxon>Actinomycetota</taxon>
        <taxon>Actinomycetes</taxon>
        <taxon>Micrococcales</taxon>
        <taxon>Micrococcaceae</taxon>
        <taxon>Arthrobacter</taxon>
    </lineage>
</organism>
<accession>A0ABX1JU57</accession>
<comment type="caution">
    <text evidence="6">The sequence shown here is derived from an EMBL/GenBank/DDBJ whole genome shotgun (WGS) entry which is preliminary data.</text>
</comment>
<dbReference type="SUPFAM" id="SSF48256">
    <property type="entry name" value="Citrate synthase"/>
    <property type="match status" value="1"/>
</dbReference>